<dbReference type="EMBL" id="BAAAEU010000006">
    <property type="protein sequence ID" value="GAA0710835.1"/>
    <property type="molecule type" value="Genomic_DNA"/>
</dbReference>
<evidence type="ECO:0000313" key="2">
    <source>
        <dbReference type="EMBL" id="GAA0710835.1"/>
    </source>
</evidence>
<comment type="caution">
    <text evidence="2">The sequence shown here is derived from an EMBL/GenBank/DDBJ whole genome shotgun (WGS) entry which is preliminary data.</text>
</comment>
<keyword evidence="1" id="KW-0812">Transmembrane</keyword>
<feature type="transmembrane region" description="Helical" evidence="1">
    <location>
        <begin position="111"/>
        <end position="132"/>
    </location>
</feature>
<feature type="transmembrane region" description="Helical" evidence="1">
    <location>
        <begin position="56"/>
        <end position="74"/>
    </location>
</feature>
<evidence type="ECO:0000313" key="3">
    <source>
        <dbReference type="Proteomes" id="UP001501523"/>
    </source>
</evidence>
<reference evidence="2 3" key="1">
    <citation type="journal article" date="2019" name="Int. J. Syst. Evol. Microbiol.">
        <title>The Global Catalogue of Microorganisms (GCM) 10K type strain sequencing project: providing services to taxonomists for standard genome sequencing and annotation.</title>
        <authorList>
            <consortium name="The Broad Institute Genomics Platform"/>
            <consortium name="The Broad Institute Genome Sequencing Center for Infectious Disease"/>
            <person name="Wu L."/>
            <person name="Ma J."/>
        </authorList>
    </citation>
    <scope>NUCLEOTIDE SEQUENCE [LARGE SCALE GENOMIC DNA]</scope>
    <source>
        <strain evidence="2 3">JCM 15421</strain>
    </source>
</reference>
<evidence type="ECO:0000256" key="1">
    <source>
        <dbReference type="SAM" id="Phobius"/>
    </source>
</evidence>
<keyword evidence="1" id="KW-1133">Transmembrane helix</keyword>
<name>A0ABN1IEF8_9GAMM</name>
<protein>
    <recommendedName>
        <fullName evidence="4">DUF4386 domain-containing protein</fullName>
    </recommendedName>
</protein>
<dbReference type="Pfam" id="PF14329">
    <property type="entry name" value="DUF4386"/>
    <property type="match status" value="1"/>
</dbReference>
<keyword evidence="1" id="KW-0472">Membrane</keyword>
<sequence length="145" mass="15727">MALWLLVLAVAGFSLSAVEYTTVLSMLSLSQAYAKAGAANGDLFQTLAGAVGSARYWAHYMNLIVAGGVVFMLYSMLYRFALVPRVLAAFGLGAAMLMLIAFTMPLFGYHIVFLLLLPLGLSQLALAAWLMAKGFEERQPPSRRE</sequence>
<gene>
    <name evidence="2" type="ORF">GCM10009105_12320</name>
</gene>
<evidence type="ECO:0008006" key="4">
    <source>
        <dbReference type="Google" id="ProtNLM"/>
    </source>
</evidence>
<dbReference type="Proteomes" id="UP001501523">
    <property type="component" value="Unassembled WGS sequence"/>
</dbReference>
<proteinExistence type="predicted"/>
<feature type="transmembrane region" description="Helical" evidence="1">
    <location>
        <begin position="86"/>
        <end position="105"/>
    </location>
</feature>
<keyword evidence="3" id="KW-1185">Reference proteome</keyword>
<organism evidence="2 3">
    <name type="scientific">Dokdonella soli</name>
    <dbReference type="NCBI Taxonomy" id="529810"/>
    <lineage>
        <taxon>Bacteria</taxon>
        <taxon>Pseudomonadati</taxon>
        <taxon>Pseudomonadota</taxon>
        <taxon>Gammaproteobacteria</taxon>
        <taxon>Lysobacterales</taxon>
        <taxon>Rhodanobacteraceae</taxon>
        <taxon>Dokdonella</taxon>
    </lineage>
</organism>
<accession>A0ABN1IEF8</accession>
<dbReference type="InterPro" id="IPR025495">
    <property type="entry name" value="DUF4386"/>
</dbReference>